<dbReference type="Pfam" id="PF04542">
    <property type="entry name" value="Sigma70_r2"/>
    <property type="match status" value="1"/>
</dbReference>
<evidence type="ECO:0000256" key="5">
    <source>
        <dbReference type="ARBA" id="ARBA00023163"/>
    </source>
</evidence>
<dbReference type="AlphaFoldDB" id="A0A538SQD3"/>
<keyword evidence="4" id="KW-0238">DNA-binding</keyword>
<dbReference type="GO" id="GO:0003677">
    <property type="term" value="F:DNA binding"/>
    <property type="evidence" value="ECO:0007669"/>
    <property type="project" value="UniProtKB-KW"/>
</dbReference>
<keyword evidence="2" id="KW-0805">Transcription regulation</keyword>
<comment type="similarity">
    <text evidence="1">Belongs to the sigma-70 factor family. ECF subfamily.</text>
</comment>
<dbReference type="Gene3D" id="1.10.1740.10">
    <property type="match status" value="1"/>
</dbReference>
<dbReference type="EMBL" id="VBOT01000014">
    <property type="protein sequence ID" value="TMQ53575.1"/>
    <property type="molecule type" value="Genomic_DNA"/>
</dbReference>
<dbReference type="Gene3D" id="1.10.10.10">
    <property type="entry name" value="Winged helix-like DNA-binding domain superfamily/Winged helix DNA-binding domain"/>
    <property type="match status" value="1"/>
</dbReference>
<evidence type="ECO:0000256" key="1">
    <source>
        <dbReference type="ARBA" id="ARBA00010641"/>
    </source>
</evidence>
<evidence type="ECO:0000313" key="8">
    <source>
        <dbReference type="EMBL" id="TMQ53575.1"/>
    </source>
</evidence>
<dbReference type="Proteomes" id="UP000320184">
    <property type="component" value="Unassembled WGS sequence"/>
</dbReference>
<gene>
    <name evidence="8" type="ORF">E6K73_01050</name>
</gene>
<accession>A0A538SQD3</accession>
<keyword evidence="5" id="KW-0804">Transcription</keyword>
<dbReference type="InterPro" id="IPR007627">
    <property type="entry name" value="RNA_pol_sigma70_r2"/>
</dbReference>
<dbReference type="SUPFAM" id="SSF88946">
    <property type="entry name" value="Sigma2 domain of RNA polymerase sigma factors"/>
    <property type="match status" value="1"/>
</dbReference>
<dbReference type="CDD" id="cd06171">
    <property type="entry name" value="Sigma70_r4"/>
    <property type="match status" value="1"/>
</dbReference>
<dbReference type="InterPro" id="IPR039425">
    <property type="entry name" value="RNA_pol_sigma-70-like"/>
</dbReference>
<dbReference type="InterPro" id="IPR014284">
    <property type="entry name" value="RNA_pol_sigma-70_dom"/>
</dbReference>
<feature type="non-terminal residue" evidence="8">
    <location>
        <position position="1"/>
    </location>
</feature>
<dbReference type="GO" id="GO:0006352">
    <property type="term" value="P:DNA-templated transcription initiation"/>
    <property type="evidence" value="ECO:0007669"/>
    <property type="project" value="InterPro"/>
</dbReference>
<protein>
    <submittedName>
        <fullName evidence="8">RNA polymerase sigma factor</fullName>
    </submittedName>
</protein>
<evidence type="ECO:0000256" key="3">
    <source>
        <dbReference type="ARBA" id="ARBA00023082"/>
    </source>
</evidence>
<dbReference type="InterPro" id="IPR036388">
    <property type="entry name" value="WH-like_DNA-bd_sf"/>
</dbReference>
<dbReference type="NCBIfam" id="TIGR02937">
    <property type="entry name" value="sigma70-ECF"/>
    <property type="match status" value="1"/>
</dbReference>
<dbReference type="PANTHER" id="PTHR43133">
    <property type="entry name" value="RNA POLYMERASE ECF-TYPE SIGMA FACTO"/>
    <property type="match status" value="1"/>
</dbReference>
<evidence type="ECO:0000256" key="2">
    <source>
        <dbReference type="ARBA" id="ARBA00023015"/>
    </source>
</evidence>
<dbReference type="InterPro" id="IPR013325">
    <property type="entry name" value="RNA_pol_sigma_r2"/>
</dbReference>
<comment type="caution">
    <text evidence="8">The sequence shown here is derived from an EMBL/GenBank/DDBJ whole genome shotgun (WGS) entry which is preliminary data.</text>
</comment>
<dbReference type="Pfam" id="PF08281">
    <property type="entry name" value="Sigma70_r4_2"/>
    <property type="match status" value="1"/>
</dbReference>
<organism evidence="8 9">
    <name type="scientific">Eiseniibacteriota bacterium</name>
    <dbReference type="NCBI Taxonomy" id="2212470"/>
    <lineage>
        <taxon>Bacteria</taxon>
        <taxon>Candidatus Eiseniibacteriota</taxon>
    </lineage>
</organism>
<reference evidence="8 9" key="1">
    <citation type="journal article" date="2019" name="Nat. Microbiol.">
        <title>Mediterranean grassland soil C-N compound turnover is dependent on rainfall and depth, and is mediated by genomically divergent microorganisms.</title>
        <authorList>
            <person name="Diamond S."/>
            <person name="Andeer P.F."/>
            <person name="Li Z."/>
            <person name="Crits-Christoph A."/>
            <person name="Burstein D."/>
            <person name="Anantharaman K."/>
            <person name="Lane K.R."/>
            <person name="Thomas B.C."/>
            <person name="Pan C."/>
            <person name="Northen T.R."/>
            <person name="Banfield J.F."/>
        </authorList>
    </citation>
    <scope>NUCLEOTIDE SEQUENCE [LARGE SCALE GENOMIC DNA]</scope>
    <source>
        <strain evidence="8">WS_3</strain>
    </source>
</reference>
<evidence type="ECO:0000259" key="7">
    <source>
        <dbReference type="Pfam" id="PF08281"/>
    </source>
</evidence>
<keyword evidence="3" id="KW-0731">Sigma factor</keyword>
<dbReference type="PANTHER" id="PTHR43133:SF8">
    <property type="entry name" value="RNA POLYMERASE SIGMA FACTOR HI_1459-RELATED"/>
    <property type="match status" value="1"/>
</dbReference>
<dbReference type="InterPro" id="IPR013324">
    <property type="entry name" value="RNA_pol_sigma_r3/r4-like"/>
</dbReference>
<evidence type="ECO:0000256" key="4">
    <source>
        <dbReference type="ARBA" id="ARBA00023125"/>
    </source>
</evidence>
<dbReference type="InterPro" id="IPR013249">
    <property type="entry name" value="RNA_pol_sigma70_r4_t2"/>
</dbReference>
<name>A0A538SQD3_UNCEI</name>
<feature type="domain" description="RNA polymerase sigma-70 region 2" evidence="6">
    <location>
        <begin position="1"/>
        <end position="40"/>
    </location>
</feature>
<proteinExistence type="inferred from homology"/>
<dbReference type="GO" id="GO:0016987">
    <property type="term" value="F:sigma factor activity"/>
    <property type="evidence" value="ECO:0007669"/>
    <property type="project" value="UniProtKB-KW"/>
</dbReference>
<sequence length="137" mass="15871">EDVVQETLLRAYRSLSRYQERQQFRPWLFRILVNRCRTAAGRSHARRLRTAAELTPGSAIARDGTDAYELRSRLAGAMDGLDPLHREAFLLKLGDGLEYEEIARITGASVPALKMRVKRARDHVRARWEELERDEPR</sequence>
<evidence type="ECO:0000313" key="9">
    <source>
        <dbReference type="Proteomes" id="UP000320184"/>
    </source>
</evidence>
<dbReference type="SUPFAM" id="SSF88659">
    <property type="entry name" value="Sigma3 and sigma4 domains of RNA polymerase sigma factors"/>
    <property type="match status" value="1"/>
</dbReference>
<evidence type="ECO:0000259" key="6">
    <source>
        <dbReference type="Pfam" id="PF04542"/>
    </source>
</evidence>
<feature type="domain" description="RNA polymerase sigma factor 70 region 4 type 2" evidence="7">
    <location>
        <begin position="73"/>
        <end position="123"/>
    </location>
</feature>